<dbReference type="InterPro" id="IPR001563">
    <property type="entry name" value="Peptidase_S10"/>
</dbReference>
<keyword evidence="2" id="KW-0121">Carboxypeptidase</keyword>
<dbReference type="EMBL" id="QGNW01002312">
    <property type="protein sequence ID" value="RVW21128.1"/>
    <property type="molecule type" value="Genomic_DNA"/>
</dbReference>
<protein>
    <submittedName>
        <fullName evidence="2">Serine carboxypeptidase II-2</fullName>
    </submittedName>
</protein>
<organism evidence="2 3">
    <name type="scientific">Vitis vinifera</name>
    <name type="common">Grape</name>
    <dbReference type="NCBI Taxonomy" id="29760"/>
    <lineage>
        <taxon>Eukaryota</taxon>
        <taxon>Viridiplantae</taxon>
        <taxon>Streptophyta</taxon>
        <taxon>Embryophyta</taxon>
        <taxon>Tracheophyta</taxon>
        <taxon>Spermatophyta</taxon>
        <taxon>Magnoliopsida</taxon>
        <taxon>eudicotyledons</taxon>
        <taxon>Gunneridae</taxon>
        <taxon>Pentapetalae</taxon>
        <taxon>rosids</taxon>
        <taxon>Vitales</taxon>
        <taxon>Vitaceae</taxon>
        <taxon>Viteae</taxon>
        <taxon>Vitis</taxon>
    </lineage>
</organism>
<evidence type="ECO:0000313" key="2">
    <source>
        <dbReference type="EMBL" id="RVW21128.1"/>
    </source>
</evidence>
<keyword evidence="2" id="KW-0378">Hydrolase</keyword>
<accession>A0A438CD20</accession>
<name>A0A438CD20_VITVI</name>
<dbReference type="AlphaFoldDB" id="A0A438CD20"/>
<comment type="caution">
    <text evidence="2">The sequence shown here is derived from an EMBL/GenBank/DDBJ whole genome shotgun (WGS) entry which is preliminary data.</text>
</comment>
<dbReference type="PANTHER" id="PTHR11802">
    <property type="entry name" value="SERINE PROTEASE FAMILY S10 SERINE CARBOXYPEPTIDASE"/>
    <property type="match status" value="1"/>
</dbReference>
<sequence>MKICVPGHYVPQLSQAIVRYNFTTKAKSISLKDYMVGNALTDDFPDHLGLFLFIWSVGMISDQTYKLLNMFCDSQSFILSSELCDKIMDIAREEIGNIDLYNIFTPPCSVIIGFSNQLMKTLIEPQILNNLATFIVY</sequence>
<comment type="similarity">
    <text evidence="1">Belongs to the peptidase S10 family.</text>
</comment>
<dbReference type="GO" id="GO:0006508">
    <property type="term" value="P:proteolysis"/>
    <property type="evidence" value="ECO:0007669"/>
    <property type="project" value="InterPro"/>
</dbReference>
<dbReference type="Pfam" id="PF00450">
    <property type="entry name" value="Peptidase_S10"/>
    <property type="match status" value="1"/>
</dbReference>
<reference evidence="2 3" key="1">
    <citation type="journal article" date="2018" name="PLoS Genet.">
        <title>Population sequencing reveals clonal diversity and ancestral inbreeding in the grapevine cultivar Chardonnay.</title>
        <authorList>
            <person name="Roach M.J."/>
            <person name="Johnson D.L."/>
            <person name="Bohlmann J."/>
            <person name="van Vuuren H.J."/>
            <person name="Jones S.J."/>
            <person name="Pretorius I.S."/>
            <person name="Schmidt S.A."/>
            <person name="Borneman A.R."/>
        </authorList>
    </citation>
    <scope>NUCLEOTIDE SEQUENCE [LARGE SCALE GENOMIC DNA]</scope>
    <source>
        <strain evidence="3">cv. Chardonnay</strain>
        <tissue evidence="2">Leaf</tissue>
    </source>
</reference>
<evidence type="ECO:0000313" key="3">
    <source>
        <dbReference type="Proteomes" id="UP000288805"/>
    </source>
</evidence>
<evidence type="ECO:0000256" key="1">
    <source>
        <dbReference type="ARBA" id="ARBA00009431"/>
    </source>
</evidence>
<proteinExistence type="inferred from homology"/>
<gene>
    <name evidence="2" type="primary">CXP:2-2_0</name>
    <name evidence="2" type="ORF">CK203_109941</name>
</gene>
<dbReference type="Gene3D" id="3.40.50.1820">
    <property type="entry name" value="alpha/beta hydrolase"/>
    <property type="match status" value="1"/>
</dbReference>
<dbReference type="Proteomes" id="UP000288805">
    <property type="component" value="Unassembled WGS sequence"/>
</dbReference>
<dbReference type="GO" id="GO:0004185">
    <property type="term" value="F:serine-type carboxypeptidase activity"/>
    <property type="evidence" value="ECO:0007669"/>
    <property type="project" value="InterPro"/>
</dbReference>
<dbReference type="InterPro" id="IPR029058">
    <property type="entry name" value="AB_hydrolase_fold"/>
</dbReference>
<keyword evidence="2" id="KW-0645">Protease</keyword>
<dbReference type="PANTHER" id="PTHR11802:SF32">
    <property type="entry name" value="SERINE CARBOXYPEPTIDASE-LIKE 29"/>
    <property type="match status" value="1"/>
</dbReference>
<dbReference type="SUPFAM" id="SSF53474">
    <property type="entry name" value="alpha/beta-Hydrolases"/>
    <property type="match status" value="1"/>
</dbReference>